<reference evidence="3" key="1">
    <citation type="submission" date="2021-01" db="EMBL/GenBank/DDBJ databases">
        <authorList>
            <person name="Corre E."/>
            <person name="Pelletier E."/>
            <person name="Niang G."/>
            <person name="Scheremetjew M."/>
            <person name="Finn R."/>
            <person name="Kale V."/>
            <person name="Holt S."/>
            <person name="Cochrane G."/>
            <person name="Meng A."/>
            <person name="Brown T."/>
            <person name="Cohen L."/>
        </authorList>
    </citation>
    <scope>NUCLEOTIDE SEQUENCE</scope>
    <source>
        <strain evidence="3">RCC3387</strain>
    </source>
</reference>
<evidence type="ECO:0000256" key="2">
    <source>
        <dbReference type="SAM" id="Phobius"/>
    </source>
</evidence>
<evidence type="ECO:0000313" key="3">
    <source>
        <dbReference type="EMBL" id="CAD9638689.1"/>
    </source>
</evidence>
<accession>A0A7S2VM25</accession>
<sequence length="106" mass="11912">MFFFPVYLVLFLAFIAAQVILGMLIGLVFLYFVFALFFLSVWLVTVTASPRLGDQVRGLAPVSWLPWDLYQRFTGTRSDSENEDSDEDLEELHEGSSASTPLRGVG</sequence>
<proteinExistence type="predicted"/>
<protein>
    <submittedName>
        <fullName evidence="3">Uncharacterized protein</fullName>
    </submittedName>
</protein>
<organism evidence="3">
    <name type="scientific">Zooxanthella nutricula</name>
    <dbReference type="NCBI Taxonomy" id="1333877"/>
    <lineage>
        <taxon>Eukaryota</taxon>
        <taxon>Sar</taxon>
        <taxon>Alveolata</taxon>
        <taxon>Dinophyceae</taxon>
        <taxon>Peridiniales</taxon>
        <taxon>Peridiniales incertae sedis</taxon>
        <taxon>Zooxanthella</taxon>
    </lineage>
</organism>
<keyword evidence="2" id="KW-0472">Membrane</keyword>
<feature type="region of interest" description="Disordered" evidence="1">
    <location>
        <begin position="76"/>
        <end position="106"/>
    </location>
</feature>
<feature type="transmembrane region" description="Helical" evidence="2">
    <location>
        <begin position="27"/>
        <end position="48"/>
    </location>
</feature>
<dbReference type="AlphaFoldDB" id="A0A7S2VM25"/>
<keyword evidence="2" id="KW-0812">Transmembrane</keyword>
<keyword evidence="2" id="KW-1133">Transmembrane helix</keyword>
<feature type="compositionally biased region" description="Acidic residues" evidence="1">
    <location>
        <begin position="81"/>
        <end position="91"/>
    </location>
</feature>
<evidence type="ECO:0000256" key="1">
    <source>
        <dbReference type="SAM" id="MobiDB-lite"/>
    </source>
</evidence>
<gene>
    <name evidence="3" type="ORF">BRAN1462_LOCUS56511</name>
</gene>
<name>A0A7S2VM25_9DINO</name>
<dbReference type="EMBL" id="HBGW01089113">
    <property type="protein sequence ID" value="CAD9638689.1"/>
    <property type="molecule type" value="Transcribed_RNA"/>
</dbReference>